<protein>
    <recommendedName>
        <fullName evidence="3">YwmB family TATA-box binding protein</fullName>
    </recommendedName>
</protein>
<dbReference type="InterPro" id="IPR014794">
    <property type="entry name" value="DUF1779"/>
</dbReference>
<dbReference type="InterPro" id="IPR036209">
    <property type="entry name" value="YwmB-like_sf"/>
</dbReference>
<reference evidence="1 2" key="1">
    <citation type="submission" date="2019-07" db="EMBL/GenBank/DDBJ databases">
        <authorList>
            <person name="Li J."/>
        </authorList>
    </citation>
    <scope>NUCLEOTIDE SEQUENCE [LARGE SCALE GENOMIC DNA]</scope>
    <source>
        <strain evidence="1 2">TKL69</strain>
    </source>
</reference>
<name>A0A516KJT9_9BACI</name>
<dbReference type="KEGG" id="aqt:FN924_16595"/>
<keyword evidence="2" id="KW-1185">Reference proteome</keyword>
<organism evidence="1 2">
    <name type="scientific">Radiobacillus deserti</name>
    <dbReference type="NCBI Taxonomy" id="2594883"/>
    <lineage>
        <taxon>Bacteria</taxon>
        <taxon>Bacillati</taxon>
        <taxon>Bacillota</taxon>
        <taxon>Bacilli</taxon>
        <taxon>Bacillales</taxon>
        <taxon>Bacillaceae</taxon>
        <taxon>Radiobacillus</taxon>
    </lineage>
</organism>
<dbReference type="Pfam" id="PF08680">
    <property type="entry name" value="DUF1779"/>
    <property type="match status" value="1"/>
</dbReference>
<proteinExistence type="predicted"/>
<dbReference type="EMBL" id="CP041666">
    <property type="protein sequence ID" value="QDP41647.1"/>
    <property type="molecule type" value="Genomic_DNA"/>
</dbReference>
<evidence type="ECO:0000313" key="2">
    <source>
        <dbReference type="Proteomes" id="UP000315215"/>
    </source>
</evidence>
<dbReference type="Gene3D" id="3.30.2030.10">
    <property type="entry name" value="YwmB-like"/>
    <property type="match status" value="1"/>
</dbReference>
<dbReference type="Proteomes" id="UP000315215">
    <property type="component" value="Chromosome"/>
</dbReference>
<accession>A0A516KJT9</accession>
<evidence type="ECO:0008006" key="3">
    <source>
        <dbReference type="Google" id="ProtNLM"/>
    </source>
</evidence>
<evidence type="ECO:0000313" key="1">
    <source>
        <dbReference type="EMBL" id="QDP41647.1"/>
    </source>
</evidence>
<dbReference type="SUPFAM" id="SSF143842">
    <property type="entry name" value="YwmB-like"/>
    <property type="match status" value="1"/>
</dbReference>
<dbReference type="AlphaFoldDB" id="A0A516KJT9"/>
<sequence>MKSRFILVVTVILVGIVSSFNSLRSVSSSHLTELKDMVSVVEAQGLEVEEWEIQMKESLSRMDYPQMLQTLHTELASYEFWMEDGEKALKFIWDNPHKSQQGNERFIMLVPNAQEQDVQMTYVVSGTNWTKSTEAYYSKTIDDKINVVFSEKMSKYTCLTTMSSDKINSVDFFETLKEKLKVQPLKNMKENDFEVLSGYTPHWSSSIPIADGQMNVQAAARTGLGGKTTITIGTPIITTEY</sequence>
<dbReference type="RefSeq" id="WP_143896399.1">
    <property type="nucleotide sequence ID" value="NZ_CP041666.1"/>
</dbReference>
<dbReference type="Gene3D" id="3.30.360.40">
    <property type="entry name" value="YwmB-like"/>
    <property type="match status" value="1"/>
</dbReference>
<gene>
    <name evidence="1" type="ORF">FN924_16595</name>
</gene>
<dbReference type="OrthoDB" id="2962597at2"/>